<proteinExistence type="predicted"/>
<dbReference type="EMBL" id="CP012160">
    <property type="protein sequence ID" value="AKS45533.1"/>
    <property type="molecule type" value="Genomic_DNA"/>
</dbReference>
<dbReference type="RefSeq" id="WP_049833915.1">
    <property type="nucleotide sequence ID" value="NZ_CP012160.1"/>
</dbReference>
<reference evidence="1 2" key="1">
    <citation type="journal article" date="2015" name="Genome Announc.">
        <title>Closed Genome Sequence of Octadecabacter temperatus SB1, the First Mesophilic Species of the Genus Octadecabacter.</title>
        <authorList>
            <person name="Voget S."/>
            <person name="Billerbeck S."/>
            <person name="Simon M."/>
            <person name="Daniel R."/>
        </authorList>
    </citation>
    <scope>NUCLEOTIDE SEQUENCE [LARGE SCALE GENOMIC DNA]</scope>
    <source>
        <strain evidence="1 2">SB1</strain>
    </source>
</reference>
<dbReference type="Proteomes" id="UP000067444">
    <property type="component" value="Chromosome"/>
</dbReference>
<organism evidence="1 2">
    <name type="scientific">Octadecabacter temperatus</name>
    <dbReference type="NCBI Taxonomy" id="1458307"/>
    <lineage>
        <taxon>Bacteria</taxon>
        <taxon>Pseudomonadati</taxon>
        <taxon>Pseudomonadota</taxon>
        <taxon>Alphaproteobacteria</taxon>
        <taxon>Rhodobacterales</taxon>
        <taxon>Roseobacteraceae</taxon>
        <taxon>Octadecabacter</taxon>
    </lineage>
</organism>
<dbReference type="KEGG" id="otm:OSB_09750"/>
<name>A0A0K0Y3I6_9RHOB</name>
<dbReference type="OrthoDB" id="5704138at2"/>
<dbReference type="STRING" id="1458307.OSB_09750"/>
<evidence type="ECO:0000313" key="1">
    <source>
        <dbReference type="EMBL" id="AKS45533.1"/>
    </source>
</evidence>
<evidence type="ECO:0000313" key="2">
    <source>
        <dbReference type="Proteomes" id="UP000067444"/>
    </source>
</evidence>
<dbReference type="AlphaFoldDB" id="A0A0K0Y3I6"/>
<protein>
    <submittedName>
        <fullName evidence="1">Uncharacterized protein</fullName>
    </submittedName>
</protein>
<keyword evidence="2" id="KW-1185">Reference proteome</keyword>
<sequence>MTLRLIEKLTTIPLWVHATATVGAFAAFQGVKSVLDKSYAASLHPVDYVTGQTSFNGETIKGYYAVMQDAGTLDAYRTTQIIDFGFLAAMACFGILLATLVARFSHPGSWGRRLGLFAGLAALAGASCDAIENAWSFVMLSDPVGFADWLALPYSGFAVTKFALITAAMLLVLLSLVFLVIGRSLKDSRLG</sequence>
<accession>A0A0K0Y3I6</accession>
<gene>
    <name evidence="1" type="ORF">OSB_09750</name>
</gene>